<keyword evidence="4" id="KW-0067">ATP-binding</keyword>
<comment type="similarity">
    <text evidence="1">Belongs to the ABC transporter superfamily.</text>
</comment>
<dbReference type="Pfam" id="PF00005">
    <property type="entry name" value="ABC_tran"/>
    <property type="match status" value="1"/>
</dbReference>
<dbReference type="STRING" id="292459.STH2611"/>
<name>Q67L50_SYMTH</name>
<protein>
    <recommendedName>
        <fullName evidence="5">ABC transporter domain-containing protein</fullName>
    </recommendedName>
</protein>
<evidence type="ECO:0000313" key="7">
    <source>
        <dbReference type="Proteomes" id="UP000000417"/>
    </source>
</evidence>
<feature type="domain" description="ABC transporter" evidence="5">
    <location>
        <begin position="58"/>
        <end position="147"/>
    </location>
</feature>
<keyword evidence="7" id="KW-1185">Reference proteome</keyword>
<dbReference type="EMBL" id="AP006840">
    <property type="protein sequence ID" value="BAD41596.1"/>
    <property type="molecule type" value="Genomic_DNA"/>
</dbReference>
<gene>
    <name evidence="6" type="ordered locus">STH2611</name>
</gene>
<dbReference type="PANTHER" id="PTHR42711:SF5">
    <property type="entry name" value="ABC TRANSPORTER ATP-BINDING PROTEIN NATA"/>
    <property type="match status" value="1"/>
</dbReference>
<dbReference type="PANTHER" id="PTHR42711">
    <property type="entry name" value="ABC TRANSPORTER ATP-BINDING PROTEIN"/>
    <property type="match status" value="1"/>
</dbReference>
<organism evidence="6 7">
    <name type="scientific">Symbiobacterium thermophilum (strain DSM 24528 / JCM 14929 / IAM 14863 / T)</name>
    <dbReference type="NCBI Taxonomy" id="292459"/>
    <lineage>
        <taxon>Bacteria</taxon>
        <taxon>Bacillati</taxon>
        <taxon>Bacillota</taxon>
        <taxon>Clostridia</taxon>
        <taxon>Eubacteriales</taxon>
        <taxon>Symbiobacteriaceae</taxon>
        <taxon>Symbiobacterium</taxon>
    </lineage>
</organism>
<dbReference type="Proteomes" id="UP000000417">
    <property type="component" value="Chromosome"/>
</dbReference>
<accession>Q67L50</accession>
<dbReference type="HOGENOM" id="CLU_1359816_0_0_9"/>
<evidence type="ECO:0000313" key="6">
    <source>
        <dbReference type="EMBL" id="BAD41596.1"/>
    </source>
</evidence>
<dbReference type="Gene3D" id="3.40.50.300">
    <property type="entry name" value="P-loop containing nucleotide triphosphate hydrolases"/>
    <property type="match status" value="1"/>
</dbReference>
<evidence type="ECO:0000256" key="4">
    <source>
        <dbReference type="ARBA" id="ARBA00022840"/>
    </source>
</evidence>
<evidence type="ECO:0000256" key="1">
    <source>
        <dbReference type="ARBA" id="ARBA00005417"/>
    </source>
</evidence>
<sequence>MTASTVIWRFRTATEPWTSDRSLAELAALTLAQGGRAALRTWTGSGGDSHSGDGTAAVPDGVAYVHGERHDLWWEFTLEASFRWQAHLCRLRPDVYRQRLRRVTRALGLEEVLQREVASLTHGTRALADLAVALMQKPRLLLWEEPFYYMGRDEALRAVRLVEAEHLAGMTVVAVAREAPGLADLPAEPRRPHLRRLRAAQ</sequence>
<dbReference type="KEGG" id="sth:STH2611"/>
<dbReference type="eggNOG" id="COG4586">
    <property type="taxonomic scope" value="Bacteria"/>
</dbReference>
<dbReference type="SUPFAM" id="SSF52540">
    <property type="entry name" value="P-loop containing nucleoside triphosphate hydrolases"/>
    <property type="match status" value="1"/>
</dbReference>
<dbReference type="GO" id="GO:0016887">
    <property type="term" value="F:ATP hydrolysis activity"/>
    <property type="evidence" value="ECO:0007669"/>
    <property type="project" value="InterPro"/>
</dbReference>
<dbReference type="AlphaFoldDB" id="Q67L50"/>
<dbReference type="InterPro" id="IPR027417">
    <property type="entry name" value="P-loop_NTPase"/>
</dbReference>
<keyword evidence="3" id="KW-0547">Nucleotide-binding</keyword>
<dbReference type="RefSeq" id="WP_011196733.1">
    <property type="nucleotide sequence ID" value="NC_006177.1"/>
</dbReference>
<dbReference type="InterPro" id="IPR003439">
    <property type="entry name" value="ABC_transporter-like_ATP-bd"/>
</dbReference>
<keyword evidence="2" id="KW-0813">Transport</keyword>
<evidence type="ECO:0000256" key="2">
    <source>
        <dbReference type="ARBA" id="ARBA00022448"/>
    </source>
</evidence>
<proteinExistence type="inferred from homology"/>
<dbReference type="GO" id="GO:0005524">
    <property type="term" value="F:ATP binding"/>
    <property type="evidence" value="ECO:0007669"/>
    <property type="project" value="UniProtKB-KW"/>
</dbReference>
<evidence type="ECO:0000259" key="5">
    <source>
        <dbReference type="Pfam" id="PF00005"/>
    </source>
</evidence>
<reference evidence="6 7" key="1">
    <citation type="journal article" date="2004" name="Nucleic Acids Res.">
        <title>Genome sequence of Symbiobacterium thermophilum, an uncultivable bacterium that depends on microbial commensalism.</title>
        <authorList>
            <person name="Ueda K."/>
            <person name="Yamashita A."/>
            <person name="Ishikawa J."/>
            <person name="Shimada M."/>
            <person name="Watsuji T."/>
            <person name="Morimura K."/>
            <person name="Ikeda H."/>
            <person name="Hattori M."/>
            <person name="Beppu T."/>
        </authorList>
    </citation>
    <scope>NUCLEOTIDE SEQUENCE [LARGE SCALE GENOMIC DNA]</scope>
    <source>
        <strain evidence="7">T / IAM 14863</strain>
    </source>
</reference>
<dbReference type="InterPro" id="IPR050763">
    <property type="entry name" value="ABC_transporter_ATP-binding"/>
</dbReference>
<evidence type="ECO:0000256" key="3">
    <source>
        <dbReference type="ARBA" id="ARBA00022741"/>
    </source>
</evidence>